<evidence type="ECO:0000313" key="2">
    <source>
        <dbReference type="EMBL" id="JAD14600.1"/>
    </source>
</evidence>
<name>A0A0A8XQ14_ARUDO</name>
<sequence length="67" mass="7017">MSGSTMLNSLATTVATPRKNTGLLLPHSPFSSCSTRIHVSCPSPPASSRQETAPPDEAAARRALPRT</sequence>
<evidence type="ECO:0000256" key="1">
    <source>
        <dbReference type="SAM" id="MobiDB-lite"/>
    </source>
</evidence>
<reference evidence="2" key="1">
    <citation type="submission" date="2014-09" db="EMBL/GenBank/DDBJ databases">
        <authorList>
            <person name="Magalhaes I.L.F."/>
            <person name="Oliveira U."/>
            <person name="Santos F.R."/>
            <person name="Vidigal T.H.D.A."/>
            <person name="Brescovit A.D."/>
            <person name="Santos A.J."/>
        </authorList>
    </citation>
    <scope>NUCLEOTIDE SEQUENCE</scope>
    <source>
        <tissue evidence="2">Shoot tissue taken approximately 20 cm above the soil surface</tissue>
    </source>
</reference>
<organism evidence="2">
    <name type="scientific">Arundo donax</name>
    <name type="common">Giant reed</name>
    <name type="synonym">Donax arundinaceus</name>
    <dbReference type="NCBI Taxonomy" id="35708"/>
    <lineage>
        <taxon>Eukaryota</taxon>
        <taxon>Viridiplantae</taxon>
        <taxon>Streptophyta</taxon>
        <taxon>Embryophyta</taxon>
        <taxon>Tracheophyta</taxon>
        <taxon>Spermatophyta</taxon>
        <taxon>Magnoliopsida</taxon>
        <taxon>Liliopsida</taxon>
        <taxon>Poales</taxon>
        <taxon>Poaceae</taxon>
        <taxon>PACMAD clade</taxon>
        <taxon>Arundinoideae</taxon>
        <taxon>Arundineae</taxon>
        <taxon>Arundo</taxon>
    </lineage>
</organism>
<proteinExistence type="predicted"/>
<dbReference type="AlphaFoldDB" id="A0A0A8XQ14"/>
<reference evidence="2" key="2">
    <citation type="journal article" date="2015" name="Data Brief">
        <title>Shoot transcriptome of the giant reed, Arundo donax.</title>
        <authorList>
            <person name="Barrero R.A."/>
            <person name="Guerrero F.D."/>
            <person name="Moolhuijzen P."/>
            <person name="Goolsby J.A."/>
            <person name="Tidwell J."/>
            <person name="Bellgard S.E."/>
            <person name="Bellgard M.I."/>
        </authorList>
    </citation>
    <scope>NUCLEOTIDE SEQUENCE</scope>
    <source>
        <tissue evidence="2">Shoot tissue taken approximately 20 cm above the soil surface</tissue>
    </source>
</reference>
<feature type="region of interest" description="Disordered" evidence="1">
    <location>
        <begin position="34"/>
        <end position="67"/>
    </location>
</feature>
<dbReference type="EMBL" id="GBRH01283295">
    <property type="protein sequence ID" value="JAD14600.1"/>
    <property type="molecule type" value="Transcribed_RNA"/>
</dbReference>
<protein>
    <submittedName>
        <fullName evidence="2">PANC</fullName>
    </submittedName>
</protein>
<accession>A0A0A8XQ14</accession>